<dbReference type="EMBL" id="NQIK02000007">
    <property type="protein sequence ID" value="KAF7567888.1"/>
    <property type="molecule type" value="Genomic_DNA"/>
</dbReference>
<reference evidence="2" key="1">
    <citation type="journal article" date="2018" name="BMC Genomics">
        <title>Comparative genomics of the wheat fungal pathogen Pyrenophora tritici-repentis reveals chromosomal variations and genome plasticity.</title>
        <authorList>
            <person name="Moolhuijzen P."/>
            <person name="See P.T."/>
            <person name="Hane J.K."/>
            <person name="Shi G."/>
            <person name="Liu Z."/>
            <person name="Oliver R.P."/>
            <person name="Moffat C.S."/>
        </authorList>
    </citation>
    <scope>NUCLEOTIDE SEQUENCE [LARGE SCALE GENOMIC DNA]</scope>
    <source>
        <strain evidence="2">M4</strain>
    </source>
</reference>
<proteinExistence type="predicted"/>
<organism evidence="2 3">
    <name type="scientific">Pyrenophora tritici-repentis</name>
    <dbReference type="NCBI Taxonomy" id="45151"/>
    <lineage>
        <taxon>Eukaryota</taxon>
        <taxon>Fungi</taxon>
        <taxon>Dikarya</taxon>
        <taxon>Ascomycota</taxon>
        <taxon>Pezizomycotina</taxon>
        <taxon>Dothideomycetes</taxon>
        <taxon>Pleosporomycetidae</taxon>
        <taxon>Pleosporales</taxon>
        <taxon>Pleosporineae</taxon>
        <taxon>Pleosporaceae</taxon>
        <taxon>Pyrenophora</taxon>
    </lineage>
</organism>
<evidence type="ECO:0000313" key="3">
    <source>
        <dbReference type="Proteomes" id="UP000245464"/>
    </source>
</evidence>
<dbReference type="InterPro" id="IPR054722">
    <property type="entry name" value="PolX-like_BBD"/>
</dbReference>
<dbReference type="GeneID" id="90957315"/>
<sequence length="179" mass="20063">MKAAFNASNQGYPLKDAFILDSGSTTHICNNLSRLEEVRPPAMGDYIWAGNSRVWIQGYGAVKVTAERAQGKQILHLSNVAWCPDSLQPRIIQAAPKTRYMVGQSRRPDKPTTMGWFNHCHLIGTLWAMGYRATYYINFSLSCAYESSQTITTKGYCHIMAQTTRTSRAVRDRAPRAAI</sequence>
<comment type="caution">
    <text evidence="2">The sequence shown here is derived from an EMBL/GenBank/DDBJ whole genome shotgun (WGS) entry which is preliminary data.</text>
</comment>
<accession>A0A834RPN7</accession>
<evidence type="ECO:0000259" key="1">
    <source>
        <dbReference type="Pfam" id="PF22936"/>
    </source>
</evidence>
<evidence type="ECO:0000313" key="2">
    <source>
        <dbReference type="EMBL" id="KAF7567888.1"/>
    </source>
</evidence>
<dbReference type="Pfam" id="PF22936">
    <property type="entry name" value="Pol_BBD"/>
    <property type="match status" value="1"/>
</dbReference>
<gene>
    <name evidence="2" type="ORF">PtrM4_125010</name>
</gene>
<dbReference type="AlphaFoldDB" id="A0A834RPN7"/>
<dbReference type="KEGG" id="ptrr:90957315"/>
<dbReference type="RefSeq" id="XP_065960681.1">
    <property type="nucleotide sequence ID" value="XM_066108689.1"/>
</dbReference>
<name>A0A834RPN7_9PLEO</name>
<protein>
    <recommendedName>
        <fullName evidence="1">Retrovirus-related Pol polyprotein from transposon TNT 1-94-like beta-barrel domain-containing protein</fullName>
    </recommendedName>
</protein>
<dbReference type="Proteomes" id="UP000245464">
    <property type="component" value="Chromosome 7"/>
</dbReference>
<feature type="domain" description="Retrovirus-related Pol polyprotein from transposon TNT 1-94-like beta-barrel" evidence="1">
    <location>
        <begin position="18"/>
        <end position="85"/>
    </location>
</feature>